<dbReference type="EMBL" id="VLLC01000027">
    <property type="protein sequence ID" value="TWI66966.1"/>
    <property type="molecule type" value="Genomic_DNA"/>
</dbReference>
<dbReference type="FunFam" id="3.10.129.10:FF:000042">
    <property type="entry name" value="MaoC domain protein dehydratase"/>
    <property type="match status" value="1"/>
</dbReference>
<dbReference type="InterPro" id="IPR050965">
    <property type="entry name" value="UPF0336/Enoyl-CoA_hydratase"/>
</dbReference>
<evidence type="ECO:0000259" key="2">
    <source>
        <dbReference type="Pfam" id="PF01575"/>
    </source>
</evidence>
<comment type="caution">
    <text evidence="3">The sequence shown here is derived from an EMBL/GenBank/DDBJ whole genome shotgun (WGS) entry which is preliminary data.</text>
</comment>
<sequence length="139" mass="14915">MQGLSIDQISMGDSATFTKTISESDVYQFAGVTGDLNPAHINEEYAKGTVFKTRIAHGMLSAGFISAVLGTRLPGPGTIYLRQELKFLAPVRIGDTITAKVEVTGLLVEKNRVTLRTTCTNQEGTLVVDGEALMSPPKK</sequence>
<evidence type="ECO:0000313" key="3">
    <source>
        <dbReference type="EMBL" id="TWI66966.1"/>
    </source>
</evidence>
<gene>
    <name evidence="3" type="ORF">LZ24_02801</name>
</gene>
<organism evidence="3 4">
    <name type="scientific">Desulfobotulus alkaliphilus</name>
    <dbReference type="NCBI Taxonomy" id="622671"/>
    <lineage>
        <taxon>Bacteria</taxon>
        <taxon>Pseudomonadati</taxon>
        <taxon>Thermodesulfobacteriota</taxon>
        <taxon>Desulfobacteria</taxon>
        <taxon>Desulfobacterales</taxon>
        <taxon>Desulfobacteraceae</taxon>
        <taxon>Desulfobotulus</taxon>
    </lineage>
</organism>
<dbReference type="GO" id="GO:0019171">
    <property type="term" value="F:(3R)-hydroxyacyl-[acyl-carrier-protein] dehydratase activity"/>
    <property type="evidence" value="ECO:0007669"/>
    <property type="project" value="TreeGrafter"/>
</dbReference>
<dbReference type="CDD" id="cd03449">
    <property type="entry name" value="R_hydratase"/>
    <property type="match status" value="1"/>
</dbReference>
<keyword evidence="4" id="KW-1185">Reference proteome</keyword>
<evidence type="ECO:0000256" key="1">
    <source>
        <dbReference type="ARBA" id="ARBA00023239"/>
    </source>
</evidence>
<evidence type="ECO:0000313" key="4">
    <source>
        <dbReference type="Proteomes" id="UP000318307"/>
    </source>
</evidence>
<accession>A0A562REW6</accession>
<dbReference type="SUPFAM" id="SSF54637">
    <property type="entry name" value="Thioesterase/thiol ester dehydrase-isomerase"/>
    <property type="match status" value="1"/>
</dbReference>
<dbReference type="PANTHER" id="PTHR43437:SF3">
    <property type="entry name" value="HYDROXYACYL-THIOESTER DEHYDRATASE TYPE 2, MITOCHONDRIAL"/>
    <property type="match status" value="1"/>
</dbReference>
<dbReference type="OrthoDB" id="9800237at2"/>
<reference evidence="3 4" key="1">
    <citation type="submission" date="2019-07" db="EMBL/GenBank/DDBJ databases">
        <title>Genome sequencing of 100 strains of the haloalkaliphilic chemolithoautotrophic sulfur-oxidizing bacterium Thioalkalivibrio.</title>
        <authorList>
            <person name="Muyzer G."/>
        </authorList>
    </citation>
    <scope>NUCLEOTIDE SEQUENCE [LARGE SCALE GENOMIC DNA]</scope>
    <source>
        <strain evidence="3 4">ASO4-4</strain>
    </source>
</reference>
<proteinExistence type="predicted"/>
<dbReference type="Proteomes" id="UP000318307">
    <property type="component" value="Unassembled WGS sequence"/>
</dbReference>
<dbReference type="InterPro" id="IPR029069">
    <property type="entry name" value="HotDog_dom_sf"/>
</dbReference>
<dbReference type="Pfam" id="PF01575">
    <property type="entry name" value="MaoC_dehydratas"/>
    <property type="match status" value="1"/>
</dbReference>
<dbReference type="PANTHER" id="PTHR43437">
    <property type="entry name" value="HYDROXYACYL-THIOESTER DEHYDRATASE TYPE 2, MITOCHONDRIAL-RELATED"/>
    <property type="match status" value="1"/>
</dbReference>
<dbReference type="Gene3D" id="3.10.129.10">
    <property type="entry name" value="Hotdog Thioesterase"/>
    <property type="match status" value="1"/>
</dbReference>
<name>A0A562REW6_9BACT</name>
<keyword evidence="1" id="KW-0456">Lyase</keyword>
<dbReference type="AlphaFoldDB" id="A0A562REW6"/>
<dbReference type="RefSeq" id="WP_144686108.1">
    <property type="nucleotide sequence ID" value="NZ_VLLC01000027.1"/>
</dbReference>
<protein>
    <submittedName>
        <fullName evidence="3">3-hydroxybutyryl-CoA dehydratase</fullName>
    </submittedName>
</protein>
<dbReference type="InterPro" id="IPR002539">
    <property type="entry name" value="MaoC-like_dom"/>
</dbReference>
<feature type="domain" description="MaoC-like" evidence="2">
    <location>
        <begin position="18"/>
        <end position="112"/>
    </location>
</feature>
<dbReference type="GO" id="GO:0006633">
    <property type="term" value="P:fatty acid biosynthetic process"/>
    <property type="evidence" value="ECO:0007669"/>
    <property type="project" value="TreeGrafter"/>
</dbReference>